<feature type="signal peptide" evidence="1">
    <location>
        <begin position="1"/>
        <end position="16"/>
    </location>
</feature>
<evidence type="ECO:0000313" key="2">
    <source>
        <dbReference type="EMBL" id="KAK0501819.1"/>
    </source>
</evidence>
<reference evidence="2" key="1">
    <citation type="submission" date="2023-06" db="EMBL/GenBank/DDBJ databases">
        <authorList>
            <consortium name="Lawrence Berkeley National Laboratory"/>
            <person name="Ahrendt S."/>
            <person name="Sahu N."/>
            <person name="Indic B."/>
            <person name="Wong-Bajracharya J."/>
            <person name="Merenyi Z."/>
            <person name="Ke H.-M."/>
            <person name="Monk M."/>
            <person name="Kocsube S."/>
            <person name="Drula E."/>
            <person name="Lipzen A."/>
            <person name="Balint B."/>
            <person name="Henrissat B."/>
            <person name="Andreopoulos B."/>
            <person name="Martin F.M."/>
            <person name="Harder C.B."/>
            <person name="Rigling D."/>
            <person name="Ford K.L."/>
            <person name="Foster G.D."/>
            <person name="Pangilinan J."/>
            <person name="Papanicolaou A."/>
            <person name="Barry K."/>
            <person name="LaButti K."/>
            <person name="Viragh M."/>
            <person name="Koriabine M."/>
            <person name="Yan M."/>
            <person name="Riley R."/>
            <person name="Champramary S."/>
            <person name="Plett K.L."/>
            <person name="Tsai I.J."/>
            <person name="Slot J."/>
            <person name="Sipos G."/>
            <person name="Plett J."/>
            <person name="Nagy L.G."/>
            <person name="Grigoriev I.V."/>
        </authorList>
    </citation>
    <scope>NUCLEOTIDE SEQUENCE</scope>
    <source>
        <strain evidence="2">HWK02</strain>
    </source>
</reference>
<dbReference type="EMBL" id="JAUEPU010000006">
    <property type="protein sequence ID" value="KAK0501819.1"/>
    <property type="molecule type" value="Genomic_DNA"/>
</dbReference>
<comment type="caution">
    <text evidence="2">The sequence shown here is derived from an EMBL/GenBank/DDBJ whole genome shotgun (WGS) entry which is preliminary data.</text>
</comment>
<evidence type="ECO:0000313" key="3">
    <source>
        <dbReference type="Proteomes" id="UP001175228"/>
    </source>
</evidence>
<dbReference type="Proteomes" id="UP001175228">
    <property type="component" value="Unassembled WGS sequence"/>
</dbReference>
<organism evidence="2 3">
    <name type="scientific">Armillaria luteobubalina</name>
    <dbReference type="NCBI Taxonomy" id="153913"/>
    <lineage>
        <taxon>Eukaryota</taxon>
        <taxon>Fungi</taxon>
        <taxon>Dikarya</taxon>
        <taxon>Basidiomycota</taxon>
        <taxon>Agaricomycotina</taxon>
        <taxon>Agaricomycetes</taxon>
        <taxon>Agaricomycetidae</taxon>
        <taxon>Agaricales</taxon>
        <taxon>Marasmiineae</taxon>
        <taxon>Physalacriaceae</taxon>
        <taxon>Armillaria</taxon>
    </lineage>
</organism>
<gene>
    <name evidence="2" type="ORF">EDD18DRAFT_1144504</name>
</gene>
<feature type="chain" id="PRO_5041308735" description="Secreted protein" evidence="1">
    <location>
        <begin position="17"/>
        <end position="78"/>
    </location>
</feature>
<evidence type="ECO:0000256" key="1">
    <source>
        <dbReference type="SAM" id="SignalP"/>
    </source>
</evidence>
<accession>A0AA39QGC7</accession>
<keyword evidence="3" id="KW-1185">Reference proteome</keyword>
<keyword evidence="1" id="KW-0732">Signal</keyword>
<name>A0AA39QGC7_9AGAR</name>
<sequence>MLQLFLLVAESCGFEALSYQPSRCVARYSTRTQTPTFHIPIAFPKGYIRSTFATLHAKIACLSNFGILDRSISRRSFS</sequence>
<protein>
    <recommendedName>
        <fullName evidence="4">Secreted protein</fullName>
    </recommendedName>
</protein>
<dbReference type="AlphaFoldDB" id="A0AA39QGC7"/>
<proteinExistence type="predicted"/>
<evidence type="ECO:0008006" key="4">
    <source>
        <dbReference type="Google" id="ProtNLM"/>
    </source>
</evidence>